<dbReference type="InterPro" id="IPR027417">
    <property type="entry name" value="P-loop_NTPase"/>
</dbReference>
<dbReference type="InterPro" id="IPR027785">
    <property type="entry name" value="UvrD-like_helicase_C"/>
</dbReference>
<proteinExistence type="predicted"/>
<dbReference type="PANTHER" id="PTHR43788:SF6">
    <property type="entry name" value="DNA HELICASE B"/>
    <property type="match status" value="1"/>
</dbReference>
<dbReference type="GO" id="GO:0003678">
    <property type="term" value="F:DNA helicase activity"/>
    <property type="evidence" value="ECO:0007669"/>
    <property type="project" value="UniProtKB-ARBA"/>
</dbReference>
<dbReference type="CDD" id="cd18809">
    <property type="entry name" value="SF1_C_RecD"/>
    <property type="match status" value="1"/>
</dbReference>
<keyword evidence="1" id="KW-0547">Nucleotide-binding</keyword>
<dbReference type="EMBL" id="JANCYU010000005">
    <property type="protein sequence ID" value="KAK4522475.1"/>
    <property type="molecule type" value="Genomic_DNA"/>
</dbReference>
<evidence type="ECO:0000313" key="5">
    <source>
        <dbReference type="Proteomes" id="UP001300502"/>
    </source>
</evidence>
<evidence type="ECO:0000256" key="2">
    <source>
        <dbReference type="ARBA" id="ARBA00022840"/>
    </source>
</evidence>
<keyword evidence="5" id="KW-1185">Reference proteome</keyword>
<evidence type="ECO:0000313" key="4">
    <source>
        <dbReference type="EMBL" id="KAK4522475.1"/>
    </source>
</evidence>
<reference evidence="4 5" key="1">
    <citation type="submission" date="2022-07" db="EMBL/GenBank/DDBJ databases">
        <title>Genome-wide signatures of adaptation to extreme environments.</title>
        <authorList>
            <person name="Cho C.H."/>
            <person name="Yoon H.S."/>
        </authorList>
    </citation>
    <scope>NUCLEOTIDE SEQUENCE [LARGE SCALE GENOMIC DNA]</scope>
    <source>
        <strain evidence="4 5">108.79 E11</strain>
    </source>
</reference>
<name>A0AAV9I3B6_9RHOD</name>
<feature type="domain" description="UvrD-like helicase C-terminal" evidence="3">
    <location>
        <begin position="401"/>
        <end position="447"/>
    </location>
</feature>
<dbReference type="GO" id="GO:0005524">
    <property type="term" value="F:ATP binding"/>
    <property type="evidence" value="ECO:0007669"/>
    <property type="project" value="UniProtKB-KW"/>
</dbReference>
<accession>A0AAV9I3B6</accession>
<protein>
    <recommendedName>
        <fullName evidence="3">UvrD-like helicase C-terminal domain-containing protein</fullName>
    </recommendedName>
</protein>
<dbReference type="Pfam" id="PF13604">
    <property type="entry name" value="AAA_30"/>
    <property type="match status" value="1"/>
</dbReference>
<dbReference type="SUPFAM" id="SSF52540">
    <property type="entry name" value="P-loop containing nucleoside triphosphate hydrolases"/>
    <property type="match status" value="1"/>
</dbReference>
<sequence>MQPAFEVYVSLHEESRAYLNSRGISFDILLLNPYVLDVPFYTLRDADRINQRREVPLPDDNYGRVNMKLLEEFKGLLRNTGHMFVYISDVPPDRLKMMKERRLVVVEDDRVYSAKEYRDEKTIKDFFSKDMSVNCAVKIPIRDDELNDEQSAFIHKYNNDTSHFILVNSPAGTGKTYIEGYISKHDSNVLFVTPTHQSKKVLLKYIGDPDVVMLIHTAAYTNQPEFEPHTIFIDEASMADCGLLAALIRKFPKARYILMGDINQLPPVARGYPFKNLCRRYGSLNMTINYRSNQTIQLVLSKILRKELVPPIAGMFIDMETAIQKFIEKPNESVVISHENRTVDDINNRIHRLLFPDNTDTFALGSKLVCISNRLPRYKNGDTLIYNGQDIVQKNKEYFKLAYAITIHKSQGSQYDVVILVPGRHYLSTRQLIYTAVSRAKEQLYIVCADNRKFLAHYLRDEHERNSTI</sequence>
<evidence type="ECO:0000256" key="1">
    <source>
        <dbReference type="ARBA" id="ARBA00022741"/>
    </source>
</evidence>
<dbReference type="Proteomes" id="UP001300502">
    <property type="component" value="Unassembled WGS sequence"/>
</dbReference>
<organism evidence="4 5">
    <name type="scientific">Galdieria yellowstonensis</name>
    <dbReference type="NCBI Taxonomy" id="3028027"/>
    <lineage>
        <taxon>Eukaryota</taxon>
        <taxon>Rhodophyta</taxon>
        <taxon>Bangiophyceae</taxon>
        <taxon>Galdieriales</taxon>
        <taxon>Galdieriaceae</taxon>
        <taxon>Galdieria</taxon>
    </lineage>
</organism>
<evidence type="ECO:0000259" key="3">
    <source>
        <dbReference type="Pfam" id="PF13538"/>
    </source>
</evidence>
<dbReference type="Gene3D" id="3.40.50.300">
    <property type="entry name" value="P-loop containing nucleotide triphosphate hydrolases"/>
    <property type="match status" value="2"/>
</dbReference>
<dbReference type="Pfam" id="PF13538">
    <property type="entry name" value="UvrD_C_2"/>
    <property type="match status" value="1"/>
</dbReference>
<dbReference type="PANTHER" id="PTHR43788">
    <property type="entry name" value="DNA2/NAM7 HELICASE FAMILY MEMBER"/>
    <property type="match status" value="1"/>
</dbReference>
<dbReference type="AlphaFoldDB" id="A0AAV9I3B6"/>
<comment type="caution">
    <text evidence="4">The sequence shown here is derived from an EMBL/GenBank/DDBJ whole genome shotgun (WGS) entry which is preliminary data.</text>
</comment>
<gene>
    <name evidence="4" type="ORF">GAYE_HTGSCF31FUTG100G0363</name>
</gene>
<keyword evidence="2" id="KW-0067">ATP-binding</keyword>
<dbReference type="InterPro" id="IPR050534">
    <property type="entry name" value="Coronavir_polyprotein_1ab"/>
</dbReference>